<reference evidence="2" key="1">
    <citation type="submission" date="2020-11" db="EMBL/GenBank/DDBJ databases">
        <authorList>
            <consortium name="DOE Joint Genome Institute"/>
            <person name="Ahrendt S."/>
            <person name="Riley R."/>
            <person name="Andreopoulos W."/>
            <person name="Labutti K."/>
            <person name="Pangilinan J."/>
            <person name="Ruiz-Duenas F.J."/>
            <person name="Barrasa J.M."/>
            <person name="Sanchez-Garcia M."/>
            <person name="Camarero S."/>
            <person name="Miyauchi S."/>
            <person name="Serrano A."/>
            <person name="Linde D."/>
            <person name="Babiker R."/>
            <person name="Drula E."/>
            <person name="Ayuso-Fernandez I."/>
            <person name="Pacheco R."/>
            <person name="Padilla G."/>
            <person name="Ferreira P."/>
            <person name="Barriuso J."/>
            <person name="Kellner H."/>
            <person name="Castanera R."/>
            <person name="Alfaro M."/>
            <person name="Ramirez L."/>
            <person name="Pisabarro A.G."/>
            <person name="Kuo A."/>
            <person name="Tritt A."/>
            <person name="Lipzen A."/>
            <person name="He G."/>
            <person name="Yan M."/>
            <person name="Ng V."/>
            <person name="Cullen D."/>
            <person name="Martin F."/>
            <person name="Rosso M.-N."/>
            <person name="Henrissat B."/>
            <person name="Hibbett D."/>
            <person name="Martinez A.T."/>
            <person name="Grigoriev I.V."/>
        </authorList>
    </citation>
    <scope>NUCLEOTIDE SEQUENCE</scope>
    <source>
        <strain evidence="2">CBS 247.69</strain>
    </source>
</reference>
<keyword evidence="1" id="KW-0472">Membrane</keyword>
<feature type="non-terminal residue" evidence="2">
    <location>
        <position position="1"/>
    </location>
</feature>
<keyword evidence="1" id="KW-0812">Transmembrane</keyword>
<feature type="transmembrane region" description="Helical" evidence="1">
    <location>
        <begin position="48"/>
        <end position="69"/>
    </location>
</feature>
<keyword evidence="3" id="KW-1185">Reference proteome</keyword>
<protein>
    <submittedName>
        <fullName evidence="2">Uncharacterized protein</fullName>
    </submittedName>
</protein>
<feature type="non-terminal residue" evidence="2">
    <location>
        <position position="70"/>
    </location>
</feature>
<dbReference type="EMBL" id="MU150239">
    <property type="protein sequence ID" value="KAF9466985.1"/>
    <property type="molecule type" value="Genomic_DNA"/>
</dbReference>
<organism evidence="2 3">
    <name type="scientific">Collybia nuda</name>
    <dbReference type="NCBI Taxonomy" id="64659"/>
    <lineage>
        <taxon>Eukaryota</taxon>
        <taxon>Fungi</taxon>
        <taxon>Dikarya</taxon>
        <taxon>Basidiomycota</taxon>
        <taxon>Agaricomycotina</taxon>
        <taxon>Agaricomycetes</taxon>
        <taxon>Agaricomycetidae</taxon>
        <taxon>Agaricales</taxon>
        <taxon>Tricholomatineae</taxon>
        <taxon>Clitocybaceae</taxon>
        <taxon>Collybia</taxon>
    </lineage>
</organism>
<dbReference type="PANTHER" id="PTHR35043">
    <property type="entry name" value="TRANSCRIPTION FACTOR DOMAIN-CONTAINING PROTEIN"/>
    <property type="match status" value="1"/>
</dbReference>
<evidence type="ECO:0000313" key="3">
    <source>
        <dbReference type="Proteomes" id="UP000807353"/>
    </source>
</evidence>
<dbReference type="OrthoDB" id="9451547at2759"/>
<dbReference type="PANTHER" id="PTHR35043:SF7">
    <property type="entry name" value="TRANSCRIPTION FACTOR DOMAIN-CONTAINING PROTEIN"/>
    <property type="match status" value="1"/>
</dbReference>
<keyword evidence="1" id="KW-1133">Transmembrane helix</keyword>
<evidence type="ECO:0000313" key="2">
    <source>
        <dbReference type="EMBL" id="KAF9466985.1"/>
    </source>
</evidence>
<sequence length="70" mass="7828">KPDKSANLCRDLGHCRGLWDIVWSCLAMIFSCTWLALHLNVPKQGKGILWNLGRHAVAFFVALIAPEVIL</sequence>
<dbReference type="AlphaFoldDB" id="A0A9P5YG17"/>
<gene>
    <name evidence="2" type="ORF">BDZ94DRAFT_1134279</name>
</gene>
<feature type="transmembrane region" description="Helical" evidence="1">
    <location>
        <begin position="21"/>
        <end position="41"/>
    </location>
</feature>
<name>A0A9P5YG17_9AGAR</name>
<proteinExistence type="predicted"/>
<dbReference type="Proteomes" id="UP000807353">
    <property type="component" value="Unassembled WGS sequence"/>
</dbReference>
<evidence type="ECO:0000256" key="1">
    <source>
        <dbReference type="SAM" id="Phobius"/>
    </source>
</evidence>
<comment type="caution">
    <text evidence="2">The sequence shown here is derived from an EMBL/GenBank/DDBJ whole genome shotgun (WGS) entry which is preliminary data.</text>
</comment>
<accession>A0A9P5YG17</accession>